<accession>A0ACC1NGV2</accession>
<organism evidence="1 2">
    <name type="scientific">Zarea fungicola</name>
    <dbReference type="NCBI Taxonomy" id="93591"/>
    <lineage>
        <taxon>Eukaryota</taxon>
        <taxon>Fungi</taxon>
        <taxon>Dikarya</taxon>
        <taxon>Ascomycota</taxon>
        <taxon>Pezizomycotina</taxon>
        <taxon>Sordariomycetes</taxon>
        <taxon>Hypocreomycetidae</taxon>
        <taxon>Hypocreales</taxon>
        <taxon>Cordycipitaceae</taxon>
        <taxon>Zarea</taxon>
    </lineage>
</organism>
<keyword evidence="2" id="KW-1185">Reference proteome</keyword>
<evidence type="ECO:0000313" key="1">
    <source>
        <dbReference type="EMBL" id="KAJ2978122.1"/>
    </source>
</evidence>
<name>A0ACC1NGV2_9HYPO</name>
<reference evidence="1" key="1">
    <citation type="submission" date="2022-08" db="EMBL/GenBank/DDBJ databases">
        <title>Genome Sequence of Lecanicillium fungicola.</title>
        <authorList>
            <person name="Buettner E."/>
        </authorList>
    </citation>
    <scope>NUCLEOTIDE SEQUENCE</scope>
    <source>
        <strain evidence="1">Babe33</strain>
    </source>
</reference>
<proteinExistence type="predicted"/>
<dbReference type="EMBL" id="JANJQO010000405">
    <property type="protein sequence ID" value="KAJ2978122.1"/>
    <property type="molecule type" value="Genomic_DNA"/>
</dbReference>
<gene>
    <name evidence="1" type="ORF">NQ176_g3995</name>
</gene>
<sequence>MSDAIWNMDETGFQIGTAKGNYVVTLRRKNASLLGIPTNTEYATCVESISAAGEHIPGFIILTGKVYQSKWFTTPNLPDNYVIGLSESGYTNDQLSLAWLKHFEKHTKAKASGDTRLLIIDGCGSHHTREFVDYAFEHNIVPFGLPPQLTHLLQPLDVVIFSPMKYWHSTAVSNMVRNGIDSIKKEDFLAVIDEIRGEALKTNSIIMAFKKQEYTL</sequence>
<protein>
    <submittedName>
        <fullName evidence="1">Uncharacterized protein</fullName>
    </submittedName>
</protein>
<dbReference type="Proteomes" id="UP001143910">
    <property type="component" value="Unassembled WGS sequence"/>
</dbReference>
<comment type="caution">
    <text evidence="1">The sequence shown here is derived from an EMBL/GenBank/DDBJ whole genome shotgun (WGS) entry which is preliminary data.</text>
</comment>
<evidence type="ECO:0000313" key="2">
    <source>
        <dbReference type="Proteomes" id="UP001143910"/>
    </source>
</evidence>